<accession>A0A286RHL1</accession>
<evidence type="ECO:0000256" key="2">
    <source>
        <dbReference type="ARBA" id="ARBA00022679"/>
    </source>
</evidence>
<dbReference type="NCBIfam" id="TIGR00696">
    <property type="entry name" value="wecG_tagA_cpsF"/>
    <property type="match status" value="1"/>
</dbReference>
<dbReference type="AlphaFoldDB" id="A0A286RHL1"/>
<dbReference type="PANTHER" id="PTHR34136">
    <property type="match status" value="1"/>
</dbReference>
<dbReference type="EC" id="2.4.1.187" evidence="3"/>
<evidence type="ECO:0000256" key="1">
    <source>
        <dbReference type="ARBA" id="ARBA00022676"/>
    </source>
</evidence>
<dbReference type="GO" id="GO:0047244">
    <property type="term" value="F:N-acetylglucosaminyldiphosphoundecaprenol N-acetyl-beta-D-mannosaminyltransferase activity"/>
    <property type="evidence" value="ECO:0007669"/>
    <property type="project" value="UniProtKB-EC"/>
</dbReference>
<dbReference type="InterPro" id="IPR004629">
    <property type="entry name" value="WecG_TagA_CpsF"/>
</dbReference>
<dbReference type="KEGG" id="ttf:THTE_2838"/>
<dbReference type="Pfam" id="PF03808">
    <property type="entry name" value="Glyco_tran_WecG"/>
    <property type="match status" value="1"/>
</dbReference>
<dbReference type="PANTHER" id="PTHR34136:SF1">
    <property type="entry name" value="UDP-N-ACETYL-D-MANNOSAMINURONIC ACID TRANSFERASE"/>
    <property type="match status" value="1"/>
</dbReference>
<reference evidence="3 4" key="1">
    <citation type="journal article" name="Front. Microbiol.">
        <title>Sugar Metabolism of the First Thermophilic Planctomycete Thermogutta terrifontis: Comparative Genomic and Transcriptomic Approaches.</title>
        <authorList>
            <person name="Elcheninov A.G."/>
            <person name="Menzel P."/>
            <person name="Gudbergsdottir S.R."/>
            <person name="Slesarev A.I."/>
            <person name="Kadnikov V.V."/>
            <person name="Krogh A."/>
            <person name="Bonch-Osmolovskaya E.A."/>
            <person name="Peng X."/>
            <person name="Kublanov I.V."/>
        </authorList>
    </citation>
    <scope>NUCLEOTIDE SEQUENCE [LARGE SCALE GENOMIC DNA]</scope>
    <source>
        <strain evidence="3 4">R1</strain>
    </source>
</reference>
<dbReference type="CDD" id="cd06533">
    <property type="entry name" value="Glyco_transf_WecG_TagA"/>
    <property type="match status" value="1"/>
</dbReference>
<evidence type="ECO:0000313" key="4">
    <source>
        <dbReference type="Proteomes" id="UP000215086"/>
    </source>
</evidence>
<dbReference type="RefSeq" id="WP_095415499.1">
    <property type="nucleotide sequence ID" value="NZ_CP018477.1"/>
</dbReference>
<keyword evidence="4" id="KW-1185">Reference proteome</keyword>
<keyword evidence="1 3" id="KW-0328">Glycosyltransferase</keyword>
<sequence length="297" mass="32971">MAVIPLSPANFPRFESDLVLKPWTIESGNAEAAFPLPPGAYFPALPEKPALPEPVEVLGLPISPWTKSQVLEFVDWLVLRGQPSFFITANLHYARLTARWPDLKEINKKADFIVADGMPLLWVARWMGRPLPERVTGADLVWDLSELAASRGYPVFLLGGTPGVAEIAARKLLERFPRLVIAGTAAPMLDTLEPAREAELLARIRHSGARILFAAFGQPKGERWLASRIEALGVPVAVQVGAALDFAARKVRRAPRFLQRVGLEWAYRILCDPRRLAPRYMADGLFFLRALARIQKG</sequence>
<protein>
    <submittedName>
        <fullName evidence="3">N-acetylmannosaminyltransferase</fullName>
        <ecNumber evidence="3">2.4.1.187</ecNumber>
    </submittedName>
</protein>
<dbReference type="Proteomes" id="UP000215086">
    <property type="component" value="Chromosome"/>
</dbReference>
<gene>
    <name evidence="3" type="ORF">THTE_2838</name>
</gene>
<evidence type="ECO:0000313" key="3">
    <source>
        <dbReference type="EMBL" id="ASV75440.1"/>
    </source>
</evidence>
<organism evidence="3 4">
    <name type="scientific">Thermogutta terrifontis</name>
    <dbReference type="NCBI Taxonomy" id="1331910"/>
    <lineage>
        <taxon>Bacteria</taxon>
        <taxon>Pseudomonadati</taxon>
        <taxon>Planctomycetota</taxon>
        <taxon>Planctomycetia</taxon>
        <taxon>Pirellulales</taxon>
        <taxon>Thermoguttaceae</taxon>
        <taxon>Thermogutta</taxon>
    </lineage>
</organism>
<dbReference type="EMBL" id="CP018477">
    <property type="protein sequence ID" value="ASV75440.1"/>
    <property type="molecule type" value="Genomic_DNA"/>
</dbReference>
<dbReference type="OrthoDB" id="9771846at2"/>
<proteinExistence type="predicted"/>
<name>A0A286RHL1_9BACT</name>
<keyword evidence="2 3" id="KW-0808">Transferase</keyword>